<evidence type="ECO:0000313" key="2">
    <source>
        <dbReference type="EMBL" id="SEG45322.1"/>
    </source>
</evidence>
<reference evidence="3" key="1">
    <citation type="submission" date="2016-10" db="EMBL/GenBank/DDBJ databases">
        <authorList>
            <person name="Varghese N."/>
            <person name="Submissions S."/>
        </authorList>
    </citation>
    <scope>NUCLEOTIDE SEQUENCE [LARGE SCALE GENOMIC DNA]</scope>
    <source>
        <strain evidence="3">DSM 43163</strain>
    </source>
</reference>
<dbReference type="AlphaFoldDB" id="A0A1H6AAD4"/>
<organism evidence="2 3">
    <name type="scientific">Thermomonospora echinospora</name>
    <dbReference type="NCBI Taxonomy" id="1992"/>
    <lineage>
        <taxon>Bacteria</taxon>
        <taxon>Bacillati</taxon>
        <taxon>Actinomycetota</taxon>
        <taxon>Actinomycetes</taxon>
        <taxon>Streptosporangiales</taxon>
        <taxon>Thermomonosporaceae</taxon>
        <taxon>Thermomonospora</taxon>
    </lineage>
</organism>
<evidence type="ECO:0000256" key="1">
    <source>
        <dbReference type="SAM" id="MobiDB-lite"/>
    </source>
</evidence>
<evidence type="ECO:0000313" key="3">
    <source>
        <dbReference type="Proteomes" id="UP000236723"/>
    </source>
</evidence>
<keyword evidence="3" id="KW-1185">Reference proteome</keyword>
<accession>A0A1H6AAD4</accession>
<sequence length="194" mass="20887">MEVLAVMNRTEERAPVTPAPWTVHTTTAEQHLAAIRRDHPRAVVWLGEATGAWWALPAGADSECLVSAASLSALRYELGEYYARHPRSPRPAPARPTQRRAPAGATSQTPRPAPAQQPRPGEGGAVARSTPTTDPVASRPTAPTSPTDEAYVPRHSRRAEGWPVESSASPPAQPHRRNGMWRLGERLGLVQAAA</sequence>
<gene>
    <name evidence="2" type="ORF">SAMN04489712_105296</name>
</gene>
<name>A0A1H6AAD4_9ACTN</name>
<dbReference type="EMBL" id="FNVO01000005">
    <property type="protein sequence ID" value="SEG45322.1"/>
    <property type="molecule type" value="Genomic_DNA"/>
</dbReference>
<feature type="compositionally biased region" description="Low complexity" evidence="1">
    <location>
        <begin position="95"/>
        <end position="105"/>
    </location>
</feature>
<dbReference type="Proteomes" id="UP000236723">
    <property type="component" value="Unassembled WGS sequence"/>
</dbReference>
<feature type="compositionally biased region" description="Polar residues" evidence="1">
    <location>
        <begin position="129"/>
        <end position="147"/>
    </location>
</feature>
<proteinExistence type="predicted"/>
<feature type="region of interest" description="Disordered" evidence="1">
    <location>
        <begin position="84"/>
        <end position="180"/>
    </location>
</feature>
<protein>
    <submittedName>
        <fullName evidence="2">Uncharacterized protein</fullName>
    </submittedName>
</protein>